<dbReference type="InterPro" id="IPR029062">
    <property type="entry name" value="Class_I_gatase-like"/>
</dbReference>
<dbReference type="PANTHER" id="PTHR43235">
    <property type="entry name" value="GLUTAMINE AMIDOTRANSFERASE PB2B2.05-RELATED"/>
    <property type="match status" value="1"/>
</dbReference>
<dbReference type="CDD" id="cd01745">
    <property type="entry name" value="GATase1_2"/>
    <property type="match status" value="1"/>
</dbReference>
<gene>
    <name evidence="1" type="ORF">NEE01_02435</name>
</gene>
<protein>
    <submittedName>
        <fullName evidence="1">Gamma-glutamyl-gamma-aminobutyrate hydrolase family protein</fullName>
    </submittedName>
</protein>
<dbReference type="Gene3D" id="3.40.50.880">
    <property type="match status" value="1"/>
</dbReference>
<keyword evidence="1" id="KW-0378">Hydrolase</keyword>
<name>A0AA41Z6B9_9SPHN</name>
<organism evidence="1 2">
    <name type="scientific">Sphingomonas lycopersici</name>
    <dbReference type="NCBI Taxonomy" id="2951807"/>
    <lineage>
        <taxon>Bacteria</taxon>
        <taxon>Pseudomonadati</taxon>
        <taxon>Pseudomonadota</taxon>
        <taxon>Alphaproteobacteria</taxon>
        <taxon>Sphingomonadales</taxon>
        <taxon>Sphingomonadaceae</taxon>
        <taxon>Sphingomonas</taxon>
    </lineage>
</organism>
<dbReference type="InterPro" id="IPR011697">
    <property type="entry name" value="Peptidase_C26"/>
</dbReference>
<dbReference type="RefSeq" id="WP_265267898.1">
    <property type="nucleotide sequence ID" value="NZ_JANFAV010000001.1"/>
</dbReference>
<evidence type="ECO:0000313" key="1">
    <source>
        <dbReference type="EMBL" id="MCW6533639.1"/>
    </source>
</evidence>
<dbReference type="PROSITE" id="PS51273">
    <property type="entry name" value="GATASE_TYPE_1"/>
    <property type="match status" value="1"/>
</dbReference>
<sequence length="247" mass="25778">MRRPVIGIMCANEVAARPVQSVATRFIAPVTQLCDATVLLVPAVSDAVDARAVATVLDGLLLTGARSHVAPARYGGGPADEGAVVDAERDAVAFELAEQMIARGKPVYGICRGLQEINVLFGGTLAATDTSGRHHRGSWDEDYATLFDHRHAIDLIDGGVLAGIAGHRHLTVNSVHQQGIARLGASLAIEAVASDDGLIEAIRAPGCGADVLAVQWHPEWDVAHCAGSKAFFALLGESLRAASAARQ</sequence>
<dbReference type="Pfam" id="PF07722">
    <property type="entry name" value="Peptidase_C26"/>
    <property type="match status" value="1"/>
</dbReference>
<comment type="caution">
    <text evidence="1">The sequence shown here is derived from an EMBL/GenBank/DDBJ whole genome shotgun (WGS) entry which is preliminary data.</text>
</comment>
<dbReference type="GO" id="GO:0033969">
    <property type="term" value="F:gamma-glutamyl-gamma-aminobutyrate hydrolase activity"/>
    <property type="evidence" value="ECO:0007669"/>
    <property type="project" value="TreeGrafter"/>
</dbReference>
<keyword evidence="2" id="KW-1185">Reference proteome</keyword>
<dbReference type="EMBL" id="JANFAV010000001">
    <property type="protein sequence ID" value="MCW6533639.1"/>
    <property type="molecule type" value="Genomic_DNA"/>
</dbReference>
<dbReference type="InterPro" id="IPR044668">
    <property type="entry name" value="PuuD-like"/>
</dbReference>
<evidence type="ECO:0000313" key="2">
    <source>
        <dbReference type="Proteomes" id="UP001165565"/>
    </source>
</evidence>
<dbReference type="SUPFAM" id="SSF52317">
    <property type="entry name" value="Class I glutamine amidotransferase-like"/>
    <property type="match status" value="1"/>
</dbReference>
<dbReference type="Proteomes" id="UP001165565">
    <property type="component" value="Unassembled WGS sequence"/>
</dbReference>
<dbReference type="GO" id="GO:0005829">
    <property type="term" value="C:cytosol"/>
    <property type="evidence" value="ECO:0007669"/>
    <property type="project" value="TreeGrafter"/>
</dbReference>
<dbReference type="AlphaFoldDB" id="A0AA41Z6B9"/>
<accession>A0AA41Z6B9</accession>
<dbReference type="PANTHER" id="PTHR43235:SF1">
    <property type="entry name" value="GLUTAMINE AMIDOTRANSFERASE PB2B2.05-RELATED"/>
    <property type="match status" value="1"/>
</dbReference>
<reference evidence="1" key="1">
    <citation type="submission" date="2022-06" db="EMBL/GenBank/DDBJ databases">
        <title>Sphingomonas sp. nov. isolated from rhizosphere soil of tomato.</title>
        <authorList>
            <person name="Dong H."/>
            <person name="Gao R."/>
        </authorList>
    </citation>
    <scope>NUCLEOTIDE SEQUENCE</scope>
    <source>
        <strain evidence="1">MMSM24</strain>
    </source>
</reference>
<dbReference type="GO" id="GO:0006598">
    <property type="term" value="P:polyamine catabolic process"/>
    <property type="evidence" value="ECO:0007669"/>
    <property type="project" value="TreeGrafter"/>
</dbReference>
<proteinExistence type="predicted"/>